<reference evidence="2 3" key="1">
    <citation type="journal article" date="2018" name="Nat. Ecol. Evol.">
        <title>Genomic signatures of mitonuclear coevolution across populations of Tigriopus californicus.</title>
        <authorList>
            <person name="Barreto F.S."/>
            <person name="Watson E.T."/>
            <person name="Lima T.G."/>
            <person name="Willett C.S."/>
            <person name="Edmands S."/>
            <person name="Li W."/>
            <person name="Burton R.S."/>
        </authorList>
    </citation>
    <scope>NUCLEOTIDE SEQUENCE [LARGE SCALE GENOMIC DNA]</scope>
    <source>
        <strain evidence="2 3">San Diego</strain>
    </source>
</reference>
<dbReference type="EMBL" id="VCGU01000010">
    <property type="protein sequence ID" value="TRY69178.1"/>
    <property type="molecule type" value="Genomic_DNA"/>
</dbReference>
<feature type="non-terminal residue" evidence="2">
    <location>
        <position position="384"/>
    </location>
</feature>
<organism evidence="2 3">
    <name type="scientific">Tigriopus californicus</name>
    <name type="common">Marine copepod</name>
    <dbReference type="NCBI Taxonomy" id="6832"/>
    <lineage>
        <taxon>Eukaryota</taxon>
        <taxon>Metazoa</taxon>
        <taxon>Ecdysozoa</taxon>
        <taxon>Arthropoda</taxon>
        <taxon>Crustacea</taxon>
        <taxon>Multicrustacea</taxon>
        <taxon>Hexanauplia</taxon>
        <taxon>Copepoda</taxon>
        <taxon>Harpacticoida</taxon>
        <taxon>Harpacticidae</taxon>
        <taxon>Tigriopus</taxon>
    </lineage>
</organism>
<sequence>ALQLHERTVEIASCNPEVFFSEFSSSIHFHRPESDNPSRIQSSKATGHQQEDQIFHTFLPRHLTIGTVFNMGCGGSVPESTPILVEENIIDTMGRLKASLEAHHRENDNEDEAIYDNAITDSSTSEERRMGLYSAVLAHQFMTKRVVERDDSTTTKETSIAEDFILKDNAPDPVLKFEQTKVVVSPGDKLDELVLSDILETPDKSNSKESETDAKDPLVDNNLDNTNENTLEYGIENQNDSLEVPANEPVQETETPVSQTKSEQDVAASASTMGKETEVSFEEKPNDAPSDHQDLKDNESRHVGPESESPILNSGSTNVPVSPTRSNSVGLDTCVENPIALLEHEGKDEEKEKGEEIPDKERKSSPKPSHDNSSVSAQEDSDSA</sequence>
<gene>
    <name evidence="2" type="ORF">TCAL_05613</name>
</gene>
<comment type="caution">
    <text evidence="2">The sequence shown here is derived from an EMBL/GenBank/DDBJ whole genome shotgun (WGS) entry which is preliminary data.</text>
</comment>
<name>A0A553NUR6_TIGCA</name>
<dbReference type="AlphaFoldDB" id="A0A553NUR6"/>
<evidence type="ECO:0000256" key="1">
    <source>
        <dbReference type="SAM" id="MobiDB-lite"/>
    </source>
</evidence>
<proteinExistence type="predicted"/>
<feature type="compositionally biased region" description="Basic and acidic residues" evidence="1">
    <location>
        <begin position="275"/>
        <end position="305"/>
    </location>
</feature>
<evidence type="ECO:0000313" key="3">
    <source>
        <dbReference type="Proteomes" id="UP000318571"/>
    </source>
</evidence>
<feature type="compositionally biased region" description="Basic and acidic residues" evidence="1">
    <location>
        <begin position="342"/>
        <end position="370"/>
    </location>
</feature>
<feature type="region of interest" description="Disordered" evidence="1">
    <location>
        <begin position="201"/>
        <end position="228"/>
    </location>
</feature>
<feature type="region of interest" description="Disordered" evidence="1">
    <location>
        <begin position="245"/>
        <end position="384"/>
    </location>
</feature>
<feature type="non-terminal residue" evidence="2">
    <location>
        <position position="1"/>
    </location>
</feature>
<dbReference type="Proteomes" id="UP000318571">
    <property type="component" value="Chromosome 1"/>
</dbReference>
<accession>A0A553NUR6</accession>
<feature type="compositionally biased region" description="Polar residues" evidence="1">
    <location>
        <begin position="310"/>
        <end position="330"/>
    </location>
</feature>
<protein>
    <submittedName>
        <fullName evidence="2">Uncharacterized protein</fullName>
    </submittedName>
</protein>
<evidence type="ECO:0000313" key="2">
    <source>
        <dbReference type="EMBL" id="TRY69178.1"/>
    </source>
</evidence>
<feature type="compositionally biased region" description="Polar residues" evidence="1">
    <location>
        <begin position="250"/>
        <end position="261"/>
    </location>
</feature>
<keyword evidence="3" id="KW-1185">Reference proteome</keyword>
<feature type="compositionally biased region" description="Basic and acidic residues" evidence="1">
    <location>
        <begin position="201"/>
        <end position="218"/>
    </location>
</feature>
<feature type="compositionally biased region" description="Polar residues" evidence="1">
    <location>
        <begin position="37"/>
        <end position="48"/>
    </location>
</feature>
<feature type="region of interest" description="Disordered" evidence="1">
    <location>
        <begin position="30"/>
        <end position="50"/>
    </location>
</feature>